<dbReference type="PANTHER" id="PTHR43794:SF11">
    <property type="entry name" value="AMIDOHYDROLASE-RELATED DOMAIN-CONTAINING PROTEIN"/>
    <property type="match status" value="1"/>
</dbReference>
<gene>
    <name evidence="3" type="ORF">S01H1_63973</name>
</gene>
<dbReference type="EMBL" id="BARS01042133">
    <property type="protein sequence ID" value="GAG39742.1"/>
    <property type="molecule type" value="Genomic_DNA"/>
</dbReference>
<dbReference type="InterPro" id="IPR006680">
    <property type="entry name" value="Amidohydro-rel"/>
</dbReference>
<protein>
    <recommendedName>
        <fullName evidence="2">Amidohydrolase-related domain-containing protein</fullName>
    </recommendedName>
</protein>
<evidence type="ECO:0000259" key="2">
    <source>
        <dbReference type="Pfam" id="PF01979"/>
    </source>
</evidence>
<dbReference type="AlphaFoldDB" id="X0XX00"/>
<dbReference type="PANTHER" id="PTHR43794">
    <property type="entry name" value="AMINOHYDROLASE SSNA-RELATED"/>
    <property type="match status" value="1"/>
</dbReference>
<evidence type="ECO:0000313" key="3">
    <source>
        <dbReference type="EMBL" id="GAG39742.1"/>
    </source>
</evidence>
<proteinExistence type="predicted"/>
<dbReference type="Gene3D" id="3.20.20.140">
    <property type="entry name" value="Metal-dependent hydrolases"/>
    <property type="match status" value="1"/>
</dbReference>
<organism evidence="3">
    <name type="scientific">marine sediment metagenome</name>
    <dbReference type="NCBI Taxonomy" id="412755"/>
    <lineage>
        <taxon>unclassified sequences</taxon>
        <taxon>metagenomes</taxon>
        <taxon>ecological metagenomes</taxon>
    </lineage>
</organism>
<dbReference type="InterPro" id="IPR011059">
    <property type="entry name" value="Metal-dep_hydrolase_composite"/>
</dbReference>
<evidence type="ECO:0000256" key="1">
    <source>
        <dbReference type="ARBA" id="ARBA00022801"/>
    </source>
</evidence>
<reference evidence="3" key="1">
    <citation type="journal article" date="2014" name="Front. Microbiol.">
        <title>High frequency of phylogenetically diverse reductive dehalogenase-homologous genes in deep subseafloor sedimentary metagenomes.</title>
        <authorList>
            <person name="Kawai M."/>
            <person name="Futagami T."/>
            <person name="Toyoda A."/>
            <person name="Takaki Y."/>
            <person name="Nishi S."/>
            <person name="Hori S."/>
            <person name="Arai W."/>
            <person name="Tsubouchi T."/>
            <person name="Morono Y."/>
            <person name="Uchiyama I."/>
            <person name="Ito T."/>
            <person name="Fujiyama A."/>
            <person name="Inagaki F."/>
            <person name="Takami H."/>
        </authorList>
    </citation>
    <scope>NUCLEOTIDE SEQUENCE</scope>
    <source>
        <strain evidence="3">Expedition CK06-06</strain>
    </source>
</reference>
<feature type="non-terminal residue" evidence="3">
    <location>
        <position position="1"/>
    </location>
</feature>
<dbReference type="SUPFAM" id="SSF51338">
    <property type="entry name" value="Composite domain of metallo-dependent hydrolases"/>
    <property type="match status" value="1"/>
</dbReference>
<name>X0XX00_9ZZZZ</name>
<dbReference type="Pfam" id="PF01979">
    <property type="entry name" value="Amidohydro_1"/>
    <property type="match status" value="1"/>
</dbReference>
<dbReference type="InterPro" id="IPR050287">
    <property type="entry name" value="MTA/SAH_deaminase"/>
</dbReference>
<sequence>EGVNVALATDGTASNTNLDMFEEMKFASLMAKHASGDPTCMPAAETVEIATRGGADGMGWTETGRLEVGALADIVLLDLTEPTLTPMHDPASHAVYAANGGCVHTTICDGRVLMEGGEIEGYEEIRARAIEAARRVTGD</sequence>
<dbReference type="GO" id="GO:0016810">
    <property type="term" value="F:hydrolase activity, acting on carbon-nitrogen (but not peptide) bonds"/>
    <property type="evidence" value="ECO:0007669"/>
    <property type="project" value="InterPro"/>
</dbReference>
<feature type="domain" description="Amidohydrolase-related" evidence="2">
    <location>
        <begin position="1"/>
        <end position="112"/>
    </location>
</feature>
<comment type="caution">
    <text evidence="3">The sequence shown here is derived from an EMBL/GenBank/DDBJ whole genome shotgun (WGS) entry which is preliminary data.</text>
</comment>
<accession>X0XX00</accession>
<keyword evidence="1" id="KW-0378">Hydrolase</keyword>
<dbReference type="Gene3D" id="2.30.40.10">
    <property type="entry name" value="Urease, subunit C, domain 1"/>
    <property type="match status" value="1"/>
</dbReference>